<dbReference type="GO" id="GO:0044550">
    <property type="term" value="P:secondary metabolite biosynthetic process"/>
    <property type="evidence" value="ECO:0007669"/>
    <property type="project" value="TreeGrafter"/>
</dbReference>
<evidence type="ECO:0000256" key="2">
    <source>
        <dbReference type="ARBA" id="ARBA00022827"/>
    </source>
</evidence>
<organism evidence="5 6">
    <name type="scientific">Lophiotrema nucula</name>
    <dbReference type="NCBI Taxonomy" id="690887"/>
    <lineage>
        <taxon>Eukaryota</taxon>
        <taxon>Fungi</taxon>
        <taxon>Dikarya</taxon>
        <taxon>Ascomycota</taxon>
        <taxon>Pezizomycotina</taxon>
        <taxon>Dothideomycetes</taxon>
        <taxon>Pleosporomycetidae</taxon>
        <taxon>Pleosporales</taxon>
        <taxon>Lophiotremataceae</taxon>
        <taxon>Lophiotrema</taxon>
    </lineage>
</organism>
<dbReference type="InterPro" id="IPR051104">
    <property type="entry name" value="FAD_monoxygenase"/>
</dbReference>
<proteinExistence type="predicted"/>
<dbReference type="InterPro" id="IPR002938">
    <property type="entry name" value="FAD-bd"/>
</dbReference>
<dbReference type="AlphaFoldDB" id="A0A6A5ZMX5"/>
<dbReference type="Gene3D" id="3.50.50.60">
    <property type="entry name" value="FAD/NAD(P)-binding domain"/>
    <property type="match status" value="1"/>
</dbReference>
<evidence type="ECO:0000313" key="5">
    <source>
        <dbReference type="EMBL" id="KAF2119818.1"/>
    </source>
</evidence>
<dbReference type="PANTHER" id="PTHR46720:SF3">
    <property type="entry name" value="FAD-BINDING DOMAIN-CONTAINING PROTEIN-RELATED"/>
    <property type="match status" value="1"/>
</dbReference>
<dbReference type="OrthoDB" id="417877at2759"/>
<dbReference type="PANTHER" id="PTHR46720">
    <property type="entry name" value="HYDROXYLASE, PUTATIVE (AFU_ORTHOLOGUE AFUA_3G01460)-RELATED"/>
    <property type="match status" value="1"/>
</dbReference>
<dbReference type="SUPFAM" id="SSF54373">
    <property type="entry name" value="FAD-linked reductases, C-terminal domain"/>
    <property type="match status" value="1"/>
</dbReference>
<keyword evidence="6" id="KW-1185">Reference proteome</keyword>
<evidence type="ECO:0000256" key="1">
    <source>
        <dbReference type="ARBA" id="ARBA00022630"/>
    </source>
</evidence>
<name>A0A6A5ZMX5_9PLEO</name>
<reference evidence="5" key="1">
    <citation type="journal article" date="2020" name="Stud. Mycol.">
        <title>101 Dothideomycetes genomes: a test case for predicting lifestyles and emergence of pathogens.</title>
        <authorList>
            <person name="Haridas S."/>
            <person name="Albert R."/>
            <person name="Binder M."/>
            <person name="Bloem J."/>
            <person name="Labutti K."/>
            <person name="Salamov A."/>
            <person name="Andreopoulos B."/>
            <person name="Baker S."/>
            <person name="Barry K."/>
            <person name="Bills G."/>
            <person name="Bluhm B."/>
            <person name="Cannon C."/>
            <person name="Castanera R."/>
            <person name="Culley D."/>
            <person name="Daum C."/>
            <person name="Ezra D."/>
            <person name="Gonzalez J."/>
            <person name="Henrissat B."/>
            <person name="Kuo A."/>
            <person name="Liang C."/>
            <person name="Lipzen A."/>
            <person name="Lutzoni F."/>
            <person name="Magnuson J."/>
            <person name="Mondo S."/>
            <person name="Nolan M."/>
            <person name="Ohm R."/>
            <person name="Pangilinan J."/>
            <person name="Park H.-J."/>
            <person name="Ramirez L."/>
            <person name="Alfaro M."/>
            <person name="Sun H."/>
            <person name="Tritt A."/>
            <person name="Yoshinaga Y."/>
            <person name="Zwiers L.-H."/>
            <person name="Turgeon B."/>
            <person name="Goodwin S."/>
            <person name="Spatafora J."/>
            <person name="Crous P."/>
            <person name="Grigoriev I."/>
        </authorList>
    </citation>
    <scope>NUCLEOTIDE SEQUENCE</scope>
    <source>
        <strain evidence="5">CBS 627.86</strain>
    </source>
</reference>
<evidence type="ECO:0000313" key="6">
    <source>
        <dbReference type="Proteomes" id="UP000799770"/>
    </source>
</evidence>
<keyword evidence="2" id="KW-0274">FAD</keyword>
<keyword evidence="3" id="KW-0560">Oxidoreductase</keyword>
<keyword evidence="1" id="KW-0285">Flavoprotein</keyword>
<dbReference type="InterPro" id="IPR036188">
    <property type="entry name" value="FAD/NAD-bd_sf"/>
</dbReference>
<evidence type="ECO:0000259" key="4">
    <source>
        <dbReference type="Pfam" id="PF01494"/>
    </source>
</evidence>
<dbReference type="Proteomes" id="UP000799770">
    <property type="component" value="Unassembled WGS sequence"/>
</dbReference>
<sequence>MASHGSYPLLRIAIVGGGPGGLATAIALSKIPNIDVTVYEQAMVLREVGAGISIGENSWNVLGLLGVADSLTGGHTTLTVLQFNGRTGEELHRFEKPKTSARLPIRTQRTTLQSTLLSHVPQGRIKLQKKLIGLQDLGRAGVRLRFADDTFAEADLVVGADGIRSIVRDSAWESYELKFTGTTIWRTLLPVEEVKDLDPSFQTTGWWHGPTTHVYFSPVGEGLWEIAARAWQDPSVHSASKKTWGVPVANEVIESNFTEFLPDIREALRRVPKGSWREFAAFAGPELPDLTAWDNKIVLVGDSSHALSGAFGSGAGFAMEDGYVIAQALKFSHNDVNQALPLFNNIRLPYYSKMYAHLDSEAKRRALNLQRLQNPSYDERVRNKLVQPGGQSMQWLYGNHIGRVWEEHVAGAAVADSRRAELDSIRHPNVYLEEDKTNSLQEKQVVLA</sequence>
<dbReference type="Pfam" id="PF01494">
    <property type="entry name" value="FAD_binding_3"/>
    <property type="match status" value="1"/>
</dbReference>
<dbReference type="EMBL" id="ML977314">
    <property type="protein sequence ID" value="KAF2119818.1"/>
    <property type="molecule type" value="Genomic_DNA"/>
</dbReference>
<dbReference type="GO" id="GO:0071949">
    <property type="term" value="F:FAD binding"/>
    <property type="evidence" value="ECO:0007669"/>
    <property type="project" value="InterPro"/>
</dbReference>
<evidence type="ECO:0000256" key="3">
    <source>
        <dbReference type="ARBA" id="ARBA00023002"/>
    </source>
</evidence>
<accession>A0A6A5ZMX5</accession>
<dbReference type="SUPFAM" id="SSF51905">
    <property type="entry name" value="FAD/NAD(P)-binding domain"/>
    <property type="match status" value="1"/>
</dbReference>
<dbReference type="PRINTS" id="PR00420">
    <property type="entry name" value="RNGMNOXGNASE"/>
</dbReference>
<feature type="domain" description="FAD-binding" evidence="4">
    <location>
        <begin position="12"/>
        <end position="329"/>
    </location>
</feature>
<dbReference type="GO" id="GO:0016491">
    <property type="term" value="F:oxidoreductase activity"/>
    <property type="evidence" value="ECO:0007669"/>
    <property type="project" value="UniProtKB-KW"/>
</dbReference>
<protein>
    <recommendedName>
        <fullName evidence="4">FAD-binding domain-containing protein</fullName>
    </recommendedName>
</protein>
<gene>
    <name evidence="5" type="ORF">BDV96DRAFT_683416</name>
</gene>